<dbReference type="InterPro" id="IPR011009">
    <property type="entry name" value="Kinase-like_dom_sf"/>
</dbReference>
<sequence length="281" mass="30681">MDLDVFRACAGLLEAAPFLRWLSLGESVEEFAGLMRLQLDLRLEANHLDRFSTNFSGSRQVSFPRPVRPLVSDGVLVESFEGGEPIATHLTGEDGVVKRRLARIGVDAFLKMCFLDNFVHGDMHPGNMLVSGGGADDLRLVLLDAGITTELSDRDKENFVLLFSAIVKGDGREAGRLMLDNARDHRCQDPEAFCEGMRGLVDEALGSKLRLESISAGEVLRKAFSLACTHRVKIESNFASICIAIMVLEGVGRRLDPTLDILNAAIPVLAARTLRYKAGLG</sequence>
<dbReference type="GO" id="GO:0005739">
    <property type="term" value="C:mitochondrion"/>
    <property type="evidence" value="ECO:0007669"/>
    <property type="project" value="TreeGrafter"/>
</dbReference>
<evidence type="ECO:0000259" key="1">
    <source>
        <dbReference type="Pfam" id="PF03109"/>
    </source>
</evidence>
<gene>
    <name evidence="2" type="ORF">HAND00432_LOCUS12916</name>
</gene>
<feature type="domain" description="ABC1 atypical kinase-like" evidence="1">
    <location>
        <begin position="2"/>
        <end position="173"/>
    </location>
</feature>
<organism evidence="2">
    <name type="scientific">Hemiselmis andersenii</name>
    <name type="common">Cryptophyte alga</name>
    <dbReference type="NCBI Taxonomy" id="464988"/>
    <lineage>
        <taxon>Eukaryota</taxon>
        <taxon>Cryptophyceae</taxon>
        <taxon>Cryptomonadales</taxon>
        <taxon>Hemiselmidaceae</taxon>
        <taxon>Hemiselmis</taxon>
    </lineage>
</organism>
<dbReference type="Pfam" id="PF03109">
    <property type="entry name" value="ABC1"/>
    <property type="match status" value="1"/>
</dbReference>
<dbReference type="PANTHER" id="PTHR45890:SF1">
    <property type="entry name" value="AARF DOMAIN CONTAINING KINASE 2"/>
    <property type="match status" value="1"/>
</dbReference>
<protein>
    <recommendedName>
        <fullName evidence="1">ABC1 atypical kinase-like domain-containing protein</fullName>
    </recommendedName>
</protein>
<dbReference type="EMBL" id="HBFX01021263">
    <property type="protein sequence ID" value="CAD8958377.1"/>
    <property type="molecule type" value="Transcribed_RNA"/>
</dbReference>
<dbReference type="InterPro" id="IPR004147">
    <property type="entry name" value="ABC1_dom"/>
</dbReference>
<reference evidence="2" key="1">
    <citation type="submission" date="2021-01" db="EMBL/GenBank/DDBJ databases">
        <authorList>
            <person name="Corre E."/>
            <person name="Pelletier E."/>
            <person name="Niang G."/>
            <person name="Scheremetjew M."/>
            <person name="Finn R."/>
            <person name="Kale V."/>
            <person name="Holt S."/>
            <person name="Cochrane G."/>
            <person name="Meng A."/>
            <person name="Brown T."/>
            <person name="Cohen L."/>
        </authorList>
    </citation>
    <scope>NUCLEOTIDE SEQUENCE</scope>
    <source>
        <strain evidence="2">CCMP644</strain>
    </source>
</reference>
<evidence type="ECO:0000313" key="2">
    <source>
        <dbReference type="EMBL" id="CAD8958377.1"/>
    </source>
</evidence>
<name>A0A7S1GYA7_HEMAN</name>
<accession>A0A7S1GYA7</accession>
<proteinExistence type="predicted"/>
<dbReference type="SUPFAM" id="SSF56112">
    <property type="entry name" value="Protein kinase-like (PK-like)"/>
    <property type="match status" value="1"/>
</dbReference>
<dbReference type="PANTHER" id="PTHR45890">
    <property type="entry name" value="AARF DOMAIN CONTAINING KINASE 2 (PREDICTED)"/>
    <property type="match status" value="1"/>
</dbReference>
<dbReference type="InterPro" id="IPR052402">
    <property type="entry name" value="ADCK_kinase"/>
</dbReference>
<dbReference type="AlphaFoldDB" id="A0A7S1GYA7"/>